<accession>A0A1V6NLI7</accession>
<feature type="non-terminal residue" evidence="2">
    <location>
        <position position="1"/>
    </location>
</feature>
<proteinExistence type="predicted"/>
<reference evidence="3" key="1">
    <citation type="journal article" date="2017" name="Nat. Microbiol.">
        <title>Global analysis of biosynthetic gene clusters reveals vast potential of secondary metabolite production in Penicillium species.</title>
        <authorList>
            <person name="Nielsen J.C."/>
            <person name="Grijseels S."/>
            <person name="Prigent S."/>
            <person name="Ji B."/>
            <person name="Dainat J."/>
            <person name="Nielsen K.F."/>
            <person name="Frisvad J.C."/>
            <person name="Workman M."/>
            <person name="Nielsen J."/>
        </authorList>
    </citation>
    <scope>NUCLEOTIDE SEQUENCE [LARGE SCALE GENOMIC DNA]</scope>
    <source>
        <strain evidence="3">IBT 11843</strain>
    </source>
</reference>
<evidence type="ECO:0008006" key="4">
    <source>
        <dbReference type="Google" id="ProtNLM"/>
    </source>
</evidence>
<sequence length="71" mass="7667">RRVLLASTSSLLDSLSFWVWCDGWPQGPTPHSGRDVCCSCAPRLLVRAVISRLLVATYGARSVPLGRARGA</sequence>
<keyword evidence="1" id="KW-0732">Signal</keyword>
<protein>
    <recommendedName>
        <fullName evidence="4">Beta-tubulin</fullName>
    </recommendedName>
</protein>
<evidence type="ECO:0000256" key="1">
    <source>
        <dbReference type="SAM" id="SignalP"/>
    </source>
</evidence>
<feature type="signal peptide" evidence="1">
    <location>
        <begin position="1"/>
        <end position="23"/>
    </location>
</feature>
<name>A0A1V6NLI7_PENDC</name>
<evidence type="ECO:0000313" key="3">
    <source>
        <dbReference type="Proteomes" id="UP000191522"/>
    </source>
</evidence>
<gene>
    <name evidence="2" type="ORF">PENDEC_c085G01229</name>
</gene>
<dbReference type="EMBL" id="MDYL01000085">
    <property type="protein sequence ID" value="OQD65581.1"/>
    <property type="molecule type" value="Genomic_DNA"/>
</dbReference>
<evidence type="ECO:0000313" key="2">
    <source>
        <dbReference type="EMBL" id="OQD65581.1"/>
    </source>
</evidence>
<organism evidence="2 3">
    <name type="scientific">Penicillium decumbens</name>
    <dbReference type="NCBI Taxonomy" id="69771"/>
    <lineage>
        <taxon>Eukaryota</taxon>
        <taxon>Fungi</taxon>
        <taxon>Dikarya</taxon>
        <taxon>Ascomycota</taxon>
        <taxon>Pezizomycotina</taxon>
        <taxon>Eurotiomycetes</taxon>
        <taxon>Eurotiomycetidae</taxon>
        <taxon>Eurotiales</taxon>
        <taxon>Aspergillaceae</taxon>
        <taxon>Penicillium</taxon>
    </lineage>
</organism>
<dbReference type="AlphaFoldDB" id="A0A1V6NLI7"/>
<feature type="chain" id="PRO_5012845110" description="Beta-tubulin" evidence="1">
    <location>
        <begin position="24"/>
        <end position="71"/>
    </location>
</feature>
<comment type="caution">
    <text evidence="2">The sequence shown here is derived from an EMBL/GenBank/DDBJ whole genome shotgun (WGS) entry which is preliminary data.</text>
</comment>
<dbReference type="Proteomes" id="UP000191522">
    <property type="component" value="Unassembled WGS sequence"/>
</dbReference>
<keyword evidence="3" id="KW-1185">Reference proteome</keyword>